<feature type="transmembrane region" description="Helical" evidence="1">
    <location>
        <begin position="12"/>
        <end position="32"/>
    </location>
</feature>
<protein>
    <submittedName>
        <fullName evidence="3">Helicase/secretion neighborhood TadE-like protein</fullName>
    </submittedName>
</protein>
<keyword evidence="1" id="KW-0472">Membrane</keyword>
<name>A0A6I6MRR5_9CAUL</name>
<dbReference type="InterPro" id="IPR028087">
    <property type="entry name" value="Tad_N"/>
</dbReference>
<dbReference type="EMBL" id="CP047045">
    <property type="protein sequence ID" value="QGZ93833.1"/>
    <property type="molecule type" value="Genomic_DNA"/>
</dbReference>
<evidence type="ECO:0000313" key="4">
    <source>
        <dbReference type="Proteomes" id="UP000431269"/>
    </source>
</evidence>
<dbReference type="KEGG" id="tsv:DSM104635_00647"/>
<keyword evidence="3" id="KW-0067">ATP-binding</keyword>
<dbReference type="GO" id="GO:0004386">
    <property type="term" value="F:helicase activity"/>
    <property type="evidence" value="ECO:0007669"/>
    <property type="project" value="UniProtKB-KW"/>
</dbReference>
<keyword evidence="1" id="KW-1133">Transmembrane helix</keyword>
<feature type="domain" description="Putative Flp pilus-assembly TadG-like N-terminal" evidence="2">
    <location>
        <begin position="12"/>
        <end position="56"/>
    </location>
</feature>
<accession>A0A6I6MRR5</accession>
<organism evidence="3 4">
    <name type="scientific">Terricaulis silvestris</name>
    <dbReference type="NCBI Taxonomy" id="2686094"/>
    <lineage>
        <taxon>Bacteria</taxon>
        <taxon>Pseudomonadati</taxon>
        <taxon>Pseudomonadota</taxon>
        <taxon>Alphaproteobacteria</taxon>
        <taxon>Caulobacterales</taxon>
        <taxon>Caulobacteraceae</taxon>
        <taxon>Terricaulis</taxon>
    </lineage>
</organism>
<sequence>MSLHTFIGARGGGISVLTALSSVMLIGFAGLATDVGSVYLESRRLQGTADLAALAAIQNPAQAEALATATVSANRWSHDARIRIVRGTYAPDRSIRPGERFRPNAPGPNAVNVEVTTSTPLFFGKLFIPSGRMTITRRATAAQTQLASFQIGSRLLALNGGVANQVLSGLTGSSVSLSVMDYNSLLNADVELLSFVDALRTRMNLEAGTYEETLSSRVEAPVALHALADVLAGQEPRAERAMRQLAQAAEYAGSVGPLDTLIDLGPYAQQDHTAQLGASQIQVSAMDLATAVLQIAGGDRQVRLNLGAGVPGLASTDVWLAIGERPNNSPWLAVTDDENVIIRTAQMRLFIQAQVRPAGALGALANVRLPILLEMASAQARLNSIRCGFDPRDREVTLDVAPSIGSLSLGDINTSRLDDFRTALHPTRADLVRVGPIRVQGEGRVELGGQAWQQVRFNGSDIDGGVVKQVHTRDTAQATISSLLGRTNLTVAAGGLGLSTGAVTSSVRGALTTAAAPLDGLVNGLSDLLGVRLGEADVRVNGVRCGGAALVA</sequence>
<keyword evidence="3" id="KW-0547">Nucleotide-binding</keyword>
<dbReference type="Pfam" id="PF13400">
    <property type="entry name" value="Tad"/>
    <property type="match status" value="1"/>
</dbReference>
<dbReference type="Proteomes" id="UP000431269">
    <property type="component" value="Chromosome"/>
</dbReference>
<keyword evidence="4" id="KW-1185">Reference proteome</keyword>
<gene>
    <name evidence="3" type="ORF">DSM104635_00647</name>
</gene>
<evidence type="ECO:0000313" key="3">
    <source>
        <dbReference type="EMBL" id="QGZ93833.1"/>
    </source>
</evidence>
<keyword evidence="3" id="KW-0378">Hydrolase</keyword>
<evidence type="ECO:0000256" key="1">
    <source>
        <dbReference type="SAM" id="Phobius"/>
    </source>
</evidence>
<keyword evidence="1" id="KW-0812">Transmembrane</keyword>
<evidence type="ECO:0000259" key="2">
    <source>
        <dbReference type="Pfam" id="PF13400"/>
    </source>
</evidence>
<dbReference type="AlphaFoldDB" id="A0A6I6MRR5"/>
<dbReference type="RefSeq" id="WP_158764822.1">
    <property type="nucleotide sequence ID" value="NZ_CP047045.1"/>
</dbReference>
<reference evidence="4" key="1">
    <citation type="submission" date="2019-12" db="EMBL/GenBank/DDBJ databases">
        <title>Complete genome of Terracaulis silvestris 0127_4.</title>
        <authorList>
            <person name="Vieira S."/>
            <person name="Riedel T."/>
            <person name="Sproer C."/>
            <person name="Pascual J."/>
            <person name="Boedeker C."/>
            <person name="Overmann J."/>
        </authorList>
    </citation>
    <scope>NUCLEOTIDE SEQUENCE [LARGE SCALE GENOMIC DNA]</scope>
    <source>
        <strain evidence="4">0127_4</strain>
    </source>
</reference>
<keyword evidence="3" id="KW-0347">Helicase</keyword>
<proteinExistence type="predicted"/>